<evidence type="ECO:0008006" key="3">
    <source>
        <dbReference type="Google" id="ProtNLM"/>
    </source>
</evidence>
<proteinExistence type="predicted"/>
<dbReference type="Gene3D" id="3.40.30.10">
    <property type="entry name" value="Glutaredoxin"/>
    <property type="match status" value="1"/>
</dbReference>
<dbReference type="EMBL" id="DSEU01000008">
    <property type="protein sequence ID" value="HEM66275.1"/>
    <property type="molecule type" value="Genomic_DNA"/>
</dbReference>
<keyword evidence="1" id="KW-0472">Membrane</keyword>
<evidence type="ECO:0000256" key="1">
    <source>
        <dbReference type="SAM" id="Phobius"/>
    </source>
</evidence>
<dbReference type="InterPro" id="IPR036249">
    <property type="entry name" value="Thioredoxin-like_sf"/>
</dbReference>
<organism evidence="2">
    <name type="scientific">Ignisphaera aggregans</name>
    <dbReference type="NCBI Taxonomy" id="334771"/>
    <lineage>
        <taxon>Archaea</taxon>
        <taxon>Thermoproteota</taxon>
        <taxon>Thermoprotei</taxon>
        <taxon>Desulfurococcales</taxon>
        <taxon>Desulfurococcaceae</taxon>
        <taxon>Ignisphaera</taxon>
    </lineage>
</organism>
<comment type="caution">
    <text evidence="2">The sequence shown here is derived from an EMBL/GenBank/DDBJ whole genome shotgun (WGS) entry which is preliminary data.</text>
</comment>
<name>A0A7J2U1H5_9CREN</name>
<sequence>MARKKSRKKGKKIKGYIILILAVIAMAVSVIAIVSSKYMHHGSETGVPLYLGASLYGHVNIDTNTWHNIWSLLQPKLGFANASQQQSTVKASNIFTMLYNAEVNNGVSPDIAGSVPHMLVVEASGTLKAIVVGEVQDKEFWSNMLTNNTIVVVFGLTTCPHCQAMHEFFNKNFSSKAYFLWIDKD</sequence>
<protein>
    <recommendedName>
        <fullName evidence="3">Thioredoxin</fullName>
    </recommendedName>
</protein>
<reference evidence="2" key="1">
    <citation type="journal article" date="2020" name="mSystems">
        <title>Genome- and Community-Level Interaction Insights into Carbon Utilization and Element Cycling Functions of Hydrothermarchaeota in Hydrothermal Sediment.</title>
        <authorList>
            <person name="Zhou Z."/>
            <person name="Liu Y."/>
            <person name="Xu W."/>
            <person name="Pan J."/>
            <person name="Luo Z.H."/>
            <person name="Li M."/>
        </authorList>
    </citation>
    <scope>NUCLEOTIDE SEQUENCE [LARGE SCALE GENOMIC DNA]</scope>
    <source>
        <strain evidence="2">SpSt-125</strain>
    </source>
</reference>
<keyword evidence="1" id="KW-1133">Transmembrane helix</keyword>
<dbReference type="AlphaFoldDB" id="A0A7J2U1H5"/>
<feature type="transmembrane region" description="Helical" evidence="1">
    <location>
        <begin position="16"/>
        <end position="34"/>
    </location>
</feature>
<accession>A0A7J2U1H5</accession>
<keyword evidence="1" id="KW-0812">Transmembrane</keyword>
<dbReference type="SUPFAM" id="SSF52833">
    <property type="entry name" value="Thioredoxin-like"/>
    <property type="match status" value="1"/>
</dbReference>
<gene>
    <name evidence="2" type="ORF">ENO26_01690</name>
</gene>
<evidence type="ECO:0000313" key="2">
    <source>
        <dbReference type="EMBL" id="HEM66275.1"/>
    </source>
</evidence>